<dbReference type="GO" id="GO:0016209">
    <property type="term" value="F:antioxidant activity"/>
    <property type="evidence" value="ECO:0007669"/>
    <property type="project" value="InterPro"/>
</dbReference>
<evidence type="ECO:0000313" key="4">
    <source>
        <dbReference type="EMBL" id="SPJ24700.1"/>
    </source>
</evidence>
<dbReference type="InterPro" id="IPR017937">
    <property type="entry name" value="Thioredoxin_CS"/>
</dbReference>
<reference evidence="4 5" key="1">
    <citation type="submission" date="2018-03" db="EMBL/GenBank/DDBJ databases">
        <authorList>
            <person name="Keele B.F."/>
        </authorList>
    </citation>
    <scope>NUCLEOTIDE SEQUENCE [LARGE SCALE GENOMIC DNA]</scope>
    <source>
        <strain evidence="4 5">CECT 8504</strain>
    </source>
</reference>
<dbReference type="Pfam" id="PF00578">
    <property type="entry name" value="AhpC-TSA"/>
    <property type="match status" value="1"/>
</dbReference>
<evidence type="ECO:0000256" key="2">
    <source>
        <dbReference type="SAM" id="SignalP"/>
    </source>
</evidence>
<feature type="signal peptide" evidence="2">
    <location>
        <begin position="1"/>
        <end position="28"/>
    </location>
</feature>
<keyword evidence="2" id="KW-0732">Signal</keyword>
<dbReference type="OrthoDB" id="9799347at2"/>
<dbReference type="PANTHER" id="PTHR42852">
    <property type="entry name" value="THIOL:DISULFIDE INTERCHANGE PROTEIN DSBE"/>
    <property type="match status" value="1"/>
</dbReference>
<evidence type="ECO:0000259" key="3">
    <source>
        <dbReference type="PROSITE" id="PS51352"/>
    </source>
</evidence>
<dbReference type="InterPro" id="IPR013766">
    <property type="entry name" value="Thioredoxin_domain"/>
</dbReference>
<keyword evidence="1" id="KW-0676">Redox-active center</keyword>
<dbReference type="CDD" id="cd02966">
    <property type="entry name" value="TlpA_like_family"/>
    <property type="match status" value="1"/>
</dbReference>
<dbReference type="InterPro" id="IPR000866">
    <property type="entry name" value="AhpC/TSA"/>
</dbReference>
<protein>
    <submittedName>
        <fullName evidence="4">Thiol:disulfide interchange protein TlpA</fullName>
    </submittedName>
</protein>
<evidence type="ECO:0000256" key="1">
    <source>
        <dbReference type="ARBA" id="ARBA00023284"/>
    </source>
</evidence>
<organism evidence="4 5">
    <name type="scientific">Palleronia abyssalis</name>
    <dbReference type="NCBI Taxonomy" id="1501240"/>
    <lineage>
        <taxon>Bacteria</taxon>
        <taxon>Pseudomonadati</taxon>
        <taxon>Pseudomonadota</taxon>
        <taxon>Alphaproteobacteria</taxon>
        <taxon>Rhodobacterales</taxon>
        <taxon>Roseobacteraceae</taxon>
        <taxon>Palleronia</taxon>
    </lineage>
</organism>
<dbReference type="AlphaFoldDB" id="A0A2R8BX19"/>
<name>A0A2R8BX19_9RHOB</name>
<evidence type="ECO:0000313" key="5">
    <source>
        <dbReference type="Proteomes" id="UP000244912"/>
    </source>
</evidence>
<dbReference type="GO" id="GO:0015036">
    <property type="term" value="F:disulfide oxidoreductase activity"/>
    <property type="evidence" value="ECO:0007669"/>
    <property type="project" value="UniProtKB-ARBA"/>
</dbReference>
<dbReference type="Proteomes" id="UP000244912">
    <property type="component" value="Unassembled WGS sequence"/>
</dbReference>
<dbReference type="SUPFAM" id="SSF52833">
    <property type="entry name" value="Thioredoxin-like"/>
    <property type="match status" value="1"/>
</dbReference>
<dbReference type="InterPro" id="IPR036249">
    <property type="entry name" value="Thioredoxin-like_sf"/>
</dbReference>
<gene>
    <name evidence="4" type="primary">tlpA_1</name>
    <name evidence="4" type="ORF">PAA8504_02538</name>
</gene>
<dbReference type="Gene3D" id="3.40.30.10">
    <property type="entry name" value="Glutaredoxin"/>
    <property type="match status" value="1"/>
</dbReference>
<dbReference type="EMBL" id="ONZF01000005">
    <property type="protein sequence ID" value="SPJ24700.1"/>
    <property type="molecule type" value="Genomic_DNA"/>
</dbReference>
<dbReference type="PROSITE" id="PS00194">
    <property type="entry name" value="THIOREDOXIN_1"/>
    <property type="match status" value="1"/>
</dbReference>
<feature type="chain" id="PRO_5015361521" evidence="2">
    <location>
        <begin position="29"/>
        <end position="190"/>
    </location>
</feature>
<keyword evidence="5" id="KW-1185">Reference proteome</keyword>
<accession>A0A2R8BX19</accession>
<dbReference type="PROSITE" id="PS51352">
    <property type="entry name" value="THIOREDOXIN_2"/>
    <property type="match status" value="1"/>
</dbReference>
<feature type="domain" description="Thioredoxin" evidence="3">
    <location>
        <begin position="46"/>
        <end position="187"/>
    </location>
</feature>
<sequence>MGKAYLRRMDVKYLLAASYLALAGAANAADLSDVSLEGDMRKLVVHDTAEAVPGVTFDTPDGETVALADYAGTPVVLNFWATWCAPCREEMPALQEVQTTRDGAVEVVTVATGKNSVDGIMTFFEEEGITELPILLDLKQGAARQMAVLGLPVTVLIDAEGREVARLTGGADWAGPEAQAVIDALVAPGT</sequence>
<dbReference type="PANTHER" id="PTHR42852:SF18">
    <property type="entry name" value="CHROMOSOME UNDETERMINED SCAFFOLD_47, WHOLE GENOME SHOTGUN SEQUENCE"/>
    <property type="match status" value="1"/>
</dbReference>
<proteinExistence type="predicted"/>
<dbReference type="InterPro" id="IPR050553">
    <property type="entry name" value="Thioredoxin_ResA/DsbE_sf"/>
</dbReference>